<dbReference type="PANTHER" id="PTHR43877">
    <property type="entry name" value="AMINOALKYLPHOSPHONATE N-ACETYLTRANSFERASE-RELATED-RELATED"/>
    <property type="match status" value="1"/>
</dbReference>
<feature type="domain" description="N-acetyltransferase" evidence="3">
    <location>
        <begin position="5"/>
        <end position="154"/>
    </location>
</feature>
<dbReference type="Proteomes" id="UP000273807">
    <property type="component" value="Unassembled WGS sequence"/>
</dbReference>
<dbReference type="PROSITE" id="PS51186">
    <property type="entry name" value="GNAT"/>
    <property type="match status" value="1"/>
</dbReference>
<dbReference type="Pfam" id="PF00583">
    <property type="entry name" value="Acetyltransf_1"/>
    <property type="match status" value="1"/>
</dbReference>
<dbReference type="InterPro" id="IPR050832">
    <property type="entry name" value="Bact_Acetyltransf"/>
</dbReference>
<dbReference type="Gene3D" id="3.40.630.30">
    <property type="match status" value="1"/>
</dbReference>
<evidence type="ECO:0000259" key="3">
    <source>
        <dbReference type="PROSITE" id="PS51186"/>
    </source>
</evidence>
<dbReference type="SUPFAM" id="SSF55729">
    <property type="entry name" value="Acyl-CoA N-acyltransferases (Nat)"/>
    <property type="match status" value="1"/>
</dbReference>
<comment type="caution">
    <text evidence="4">The sequence shown here is derived from an EMBL/GenBank/DDBJ whole genome shotgun (WGS) entry which is preliminary data.</text>
</comment>
<evidence type="ECO:0000313" key="4">
    <source>
        <dbReference type="EMBL" id="RNL48876.1"/>
    </source>
</evidence>
<dbReference type="EMBL" id="RBED01000148">
    <property type="protein sequence ID" value="RNL48876.1"/>
    <property type="molecule type" value="Genomic_DNA"/>
</dbReference>
<dbReference type="OrthoDB" id="70840at2"/>
<keyword evidence="1 4" id="KW-0808">Transferase</keyword>
<dbReference type="InterPro" id="IPR000182">
    <property type="entry name" value="GNAT_dom"/>
</dbReference>
<dbReference type="GO" id="GO:0016747">
    <property type="term" value="F:acyltransferase activity, transferring groups other than amino-acyl groups"/>
    <property type="evidence" value="ECO:0007669"/>
    <property type="project" value="InterPro"/>
</dbReference>
<protein>
    <submittedName>
        <fullName evidence="4">GNAT family N-acetyltransferase</fullName>
    </submittedName>
</protein>
<evidence type="ECO:0000256" key="2">
    <source>
        <dbReference type="ARBA" id="ARBA00023315"/>
    </source>
</evidence>
<accession>A0A3N0BKL6</accession>
<keyword evidence="2" id="KW-0012">Acyltransferase</keyword>
<sequence length="158" mass="16841">MAGVFTVGSVPWDTPDGEELRRAQRAELDARYGSGDHEPGLPPTAADIAVFVVARDGSGAAVGCGALRLLDDASAEIKRMYVLPASRGSGAAAAVLRALEAEALSRGLSELRLETGEAQPDAIRFYEREGYRLIPNYGPYRGEALSVCYARTLDQPDD</sequence>
<organism evidence="4 5">
    <name type="scientific">Arthrobacter oryzae</name>
    <dbReference type="NCBI Taxonomy" id="409290"/>
    <lineage>
        <taxon>Bacteria</taxon>
        <taxon>Bacillati</taxon>
        <taxon>Actinomycetota</taxon>
        <taxon>Actinomycetes</taxon>
        <taxon>Micrococcales</taxon>
        <taxon>Micrococcaceae</taxon>
        <taxon>Arthrobacter</taxon>
    </lineage>
</organism>
<evidence type="ECO:0000313" key="5">
    <source>
        <dbReference type="Proteomes" id="UP000273807"/>
    </source>
</evidence>
<proteinExistence type="predicted"/>
<dbReference type="AlphaFoldDB" id="A0A3N0BKL6"/>
<name>A0A3N0BKL6_9MICC</name>
<dbReference type="PANTHER" id="PTHR43877:SF2">
    <property type="entry name" value="AMINOALKYLPHOSPHONATE N-ACETYLTRANSFERASE-RELATED"/>
    <property type="match status" value="1"/>
</dbReference>
<keyword evidence="5" id="KW-1185">Reference proteome</keyword>
<evidence type="ECO:0000256" key="1">
    <source>
        <dbReference type="ARBA" id="ARBA00022679"/>
    </source>
</evidence>
<gene>
    <name evidence="4" type="ORF">D7003_19180</name>
</gene>
<reference evidence="4 5" key="1">
    <citation type="submission" date="2018-10" db="EMBL/GenBank/DDBJ databases">
        <title>Genome sequencing of Arthrobacter oryzae TNB02.</title>
        <authorList>
            <person name="Cho Y.-J."/>
            <person name="Cho A."/>
            <person name="Kim O.-S."/>
        </authorList>
    </citation>
    <scope>NUCLEOTIDE SEQUENCE [LARGE SCALE GENOMIC DNA]</scope>
    <source>
        <strain evidence="4 5">TNB02</strain>
    </source>
</reference>
<dbReference type="InterPro" id="IPR016181">
    <property type="entry name" value="Acyl_CoA_acyltransferase"/>
</dbReference>